<dbReference type="InterPro" id="IPR001279">
    <property type="entry name" value="Metallo-B-lactamas"/>
</dbReference>
<dbReference type="SUPFAM" id="SSF56281">
    <property type="entry name" value="Metallo-hydrolase/oxidoreductase"/>
    <property type="match status" value="1"/>
</dbReference>
<name>A0AAP4C9C4_9MICC</name>
<feature type="region of interest" description="Disordered" evidence="1">
    <location>
        <begin position="1"/>
        <end position="25"/>
    </location>
</feature>
<accession>A0AAP4C9C4</accession>
<dbReference type="EMBL" id="JASODW010000008">
    <property type="protein sequence ID" value="MDK6275557.1"/>
    <property type="molecule type" value="Genomic_DNA"/>
</dbReference>
<sequence length="235" mass="24865">MAPASPEPASPADSQAQNSRAQGSQAQLIASDDFTRLSMVAVSDMDNRAYILQSTTDPQDVLLIDAPSEPDVLRAAVGAEAAPTIVITHQHHDHTGALADMLAEGTRLIGHPLDIPAVEEMRDVTFTDSVDDGGTVTAGGVTLDVIWLRGHTPGSIALATIIGGVQYLFTGDSLFPGGVGNTWNDPERFATLIDDVETKLFGRYPDDTVVLPGHGEGTTLGAERASLPEWRARGW</sequence>
<feature type="domain" description="Metallo-beta-lactamase" evidence="2">
    <location>
        <begin position="46"/>
        <end position="214"/>
    </location>
</feature>
<dbReference type="AlphaFoldDB" id="A0AAP4C9C4"/>
<evidence type="ECO:0000313" key="4">
    <source>
        <dbReference type="Proteomes" id="UP001240483"/>
    </source>
</evidence>
<dbReference type="Proteomes" id="UP001240483">
    <property type="component" value="Unassembled WGS sequence"/>
</dbReference>
<proteinExistence type="predicted"/>
<feature type="compositionally biased region" description="Polar residues" evidence="1">
    <location>
        <begin position="13"/>
        <end position="25"/>
    </location>
</feature>
<protein>
    <submittedName>
        <fullName evidence="3">MBL fold metallo-hydrolase</fullName>
    </submittedName>
</protein>
<dbReference type="InterPro" id="IPR051453">
    <property type="entry name" value="MBL_Glyoxalase_II"/>
</dbReference>
<evidence type="ECO:0000259" key="2">
    <source>
        <dbReference type="SMART" id="SM00849"/>
    </source>
</evidence>
<gene>
    <name evidence="3" type="ORF">QP116_07430</name>
</gene>
<evidence type="ECO:0000256" key="1">
    <source>
        <dbReference type="SAM" id="MobiDB-lite"/>
    </source>
</evidence>
<dbReference type="SMART" id="SM00849">
    <property type="entry name" value="Lactamase_B"/>
    <property type="match status" value="1"/>
</dbReference>
<dbReference type="Pfam" id="PF00753">
    <property type="entry name" value="Lactamase_B"/>
    <property type="match status" value="1"/>
</dbReference>
<comment type="caution">
    <text evidence="3">The sequence shown here is derived from an EMBL/GenBank/DDBJ whole genome shotgun (WGS) entry which is preliminary data.</text>
</comment>
<dbReference type="InterPro" id="IPR036866">
    <property type="entry name" value="RibonucZ/Hydroxyglut_hydro"/>
</dbReference>
<evidence type="ECO:0000313" key="3">
    <source>
        <dbReference type="EMBL" id="MDK6275557.1"/>
    </source>
</evidence>
<dbReference type="Gene3D" id="3.60.15.10">
    <property type="entry name" value="Ribonuclease Z/Hydroxyacylglutathione hydrolase-like"/>
    <property type="match status" value="1"/>
</dbReference>
<dbReference type="PANTHER" id="PTHR46233:SF1">
    <property type="entry name" value="CONSERVED PROTEIN"/>
    <property type="match status" value="1"/>
</dbReference>
<dbReference type="CDD" id="cd06262">
    <property type="entry name" value="metallo-hydrolase-like_MBL-fold"/>
    <property type="match status" value="1"/>
</dbReference>
<reference evidence="3" key="1">
    <citation type="submission" date="2023-05" db="EMBL/GenBank/DDBJ databases">
        <title>Cataloging the Phylogenetic Diversity of Human Bladder Bacteria.</title>
        <authorList>
            <person name="Du J."/>
        </authorList>
    </citation>
    <scope>NUCLEOTIDE SEQUENCE</scope>
    <source>
        <strain evidence="3">UMB9978</strain>
    </source>
</reference>
<organism evidence="3 4">
    <name type="scientific">Pseudoglutamicibacter cumminsii</name>
    <dbReference type="NCBI Taxonomy" id="156979"/>
    <lineage>
        <taxon>Bacteria</taxon>
        <taxon>Bacillati</taxon>
        <taxon>Actinomycetota</taxon>
        <taxon>Actinomycetes</taxon>
        <taxon>Micrococcales</taxon>
        <taxon>Micrococcaceae</taxon>
        <taxon>Pseudoglutamicibacter</taxon>
    </lineage>
</organism>
<dbReference type="PANTHER" id="PTHR46233">
    <property type="entry name" value="HYDROXYACYLGLUTATHIONE HYDROLASE GLOC"/>
    <property type="match status" value="1"/>
</dbReference>
<dbReference type="RefSeq" id="WP_285333345.1">
    <property type="nucleotide sequence ID" value="NZ_JASODW010000008.1"/>
</dbReference>